<evidence type="ECO:0000256" key="2">
    <source>
        <dbReference type="ARBA" id="ARBA00023180"/>
    </source>
</evidence>
<dbReference type="Pfam" id="PF00685">
    <property type="entry name" value="Sulfotransfer_1"/>
    <property type="match status" value="1"/>
</dbReference>
<protein>
    <submittedName>
        <fullName evidence="4">Sulfotransferase domain-containing protein</fullName>
    </submittedName>
</protein>
<dbReference type="PANTHER" id="PTHR10605:SF56">
    <property type="entry name" value="BIFUNCTIONAL HEPARAN SULFATE N-DEACETYLASE_N-SULFOTRANSFERASE"/>
    <property type="match status" value="1"/>
</dbReference>
<reference evidence="5" key="1">
    <citation type="submission" date="2016-10" db="EMBL/GenBank/DDBJ databases">
        <authorList>
            <person name="Varghese N."/>
            <person name="Submissions S."/>
        </authorList>
    </citation>
    <scope>NUCLEOTIDE SEQUENCE [LARGE SCALE GENOMIC DNA]</scope>
    <source>
        <strain evidence="5">DSM 24740</strain>
    </source>
</reference>
<proteinExistence type="predicted"/>
<gene>
    <name evidence="4" type="ORF">SAMN05444359_106186</name>
</gene>
<evidence type="ECO:0000313" key="4">
    <source>
        <dbReference type="EMBL" id="SEQ18664.1"/>
    </source>
</evidence>
<dbReference type="Gene3D" id="3.40.50.300">
    <property type="entry name" value="P-loop containing nucleotide triphosphate hydrolases"/>
    <property type="match status" value="1"/>
</dbReference>
<dbReference type="InParanoid" id="A0A1H9DYX3"/>
<dbReference type="InterPro" id="IPR037359">
    <property type="entry name" value="NST/OST"/>
</dbReference>
<dbReference type="STRING" id="478744.SAMN05444359_106186"/>
<dbReference type="SUPFAM" id="SSF52540">
    <property type="entry name" value="P-loop containing nucleoside triphosphate hydrolases"/>
    <property type="match status" value="1"/>
</dbReference>
<evidence type="ECO:0000256" key="1">
    <source>
        <dbReference type="ARBA" id="ARBA00022679"/>
    </source>
</evidence>
<evidence type="ECO:0000313" key="5">
    <source>
        <dbReference type="Proteomes" id="UP000199021"/>
    </source>
</evidence>
<name>A0A1H9DYX3_9BACT</name>
<accession>A0A1H9DYX3</accession>
<dbReference type="Proteomes" id="UP000199021">
    <property type="component" value="Unassembled WGS sequence"/>
</dbReference>
<dbReference type="EMBL" id="FOFB01000006">
    <property type="protein sequence ID" value="SEQ18664.1"/>
    <property type="molecule type" value="Genomic_DNA"/>
</dbReference>
<keyword evidence="2" id="KW-0325">Glycoprotein</keyword>
<dbReference type="InterPro" id="IPR027417">
    <property type="entry name" value="P-loop_NTPase"/>
</dbReference>
<dbReference type="PANTHER" id="PTHR10605">
    <property type="entry name" value="HEPARAN SULFATE SULFOTRANSFERASE"/>
    <property type="match status" value="1"/>
</dbReference>
<dbReference type="InterPro" id="IPR000863">
    <property type="entry name" value="Sulfotransferase_dom"/>
</dbReference>
<dbReference type="AlphaFoldDB" id="A0A1H9DYX3"/>
<dbReference type="GO" id="GO:0008146">
    <property type="term" value="F:sulfotransferase activity"/>
    <property type="evidence" value="ECO:0007669"/>
    <property type="project" value="InterPro"/>
</dbReference>
<keyword evidence="5" id="KW-1185">Reference proteome</keyword>
<dbReference type="OrthoDB" id="981508at2"/>
<organism evidence="4 5">
    <name type="scientific">Neolewinella agarilytica</name>
    <dbReference type="NCBI Taxonomy" id="478744"/>
    <lineage>
        <taxon>Bacteria</taxon>
        <taxon>Pseudomonadati</taxon>
        <taxon>Bacteroidota</taxon>
        <taxon>Saprospiria</taxon>
        <taxon>Saprospirales</taxon>
        <taxon>Lewinellaceae</taxon>
        <taxon>Neolewinella</taxon>
    </lineage>
</organism>
<keyword evidence="1 4" id="KW-0808">Transferase</keyword>
<feature type="domain" description="Sulfotransferase" evidence="3">
    <location>
        <begin position="5"/>
        <end position="174"/>
    </location>
</feature>
<dbReference type="RefSeq" id="WP_090166893.1">
    <property type="nucleotide sequence ID" value="NZ_FOFB01000006.1"/>
</dbReference>
<evidence type="ECO:0000259" key="3">
    <source>
        <dbReference type="Pfam" id="PF00685"/>
    </source>
</evidence>
<sequence length="277" mass="31609">MILPTAMIVGPQKAGTSWIYAYLQWRDDVNVAKGVKETFFFDKYYHKGIHWYAKHFEGEADLPCILEVGPTYFENPKAGDRILDDLGDIPIICTLRDPAKRTFSLYLHRVRYGQIKGGFREAVENREVIDGSFYHQLILSWKALFSSVNVLFLEDLVRDREAYVRQLCQFLGIAYVPVPDHLKGKSFEAAVAPNYYVAAAADKAGNILRSLRLYPIIEMAKKAGLKGMIFGKPGAKTNSQVPTLSAEDRAWLIENYFKEDVQKLEKMTGRELSDWLK</sequence>